<organism evidence="4">
    <name type="scientific">Prosthecochloris aestuarii</name>
    <dbReference type="NCBI Taxonomy" id="1102"/>
    <lineage>
        <taxon>Bacteria</taxon>
        <taxon>Pseudomonadati</taxon>
        <taxon>Chlorobiota</taxon>
        <taxon>Chlorobiia</taxon>
        <taxon>Chlorobiales</taxon>
        <taxon>Chlorobiaceae</taxon>
        <taxon>Prosthecochloris</taxon>
    </lineage>
</organism>
<comment type="caution">
    <text evidence="4">The sequence shown here is derived from an EMBL/GenBank/DDBJ whole genome shotgun (WGS) entry which is preliminary data.</text>
</comment>
<keyword evidence="2" id="KW-0560">Oxidoreductase</keyword>
<reference evidence="4" key="1">
    <citation type="journal article" date="2020" name="mSystems">
        <title>Genome- and Community-Level Interaction Insights into Carbon Utilization and Element Cycling Functions of Hydrothermarchaeota in Hydrothermal Sediment.</title>
        <authorList>
            <person name="Zhou Z."/>
            <person name="Liu Y."/>
            <person name="Xu W."/>
            <person name="Pan J."/>
            <person name="Luo Z.H."/>
            <person name="Li M."/>
        </authorList>
    </citation>
    <scope>NUCLEOTIDE SEQUENCE [LARGE SCALE GENOMIC DNA]</scope>
    <source>
        <strain evidence="4">SpSt-1181</strain>
    </source>
</reference>
<dbReference type="AlphaFoldDB" id="A0A831WPL0"/>
<keyword evidence="1" id="KW-0285">Flavoprotein</keyword>
<dbReference type="GO" id="GO:0016491">
    <property type="term" value="F:oxidoreductase activity"/>
    <property type="evidence" value="ECO:0007669"/>
    <property type="project" value="UniProtKB-KW"/>
</dbReference>
<dbReference type="InterPro" id="IPR023753">
    <property type="entry name" value="FAD/NAD-binding_dom"/>
</dbReference>
<dbReference type="Proteomes" id="UP000886335">
    <property type="component" value="Unassembled WGS sequence"/>
</dbReference>
<protein>
    <submittedName>
        <fullName evidence="4">FAD-binding protein</fullName>
    </submittedName>
</protein>
<feature type="domain" description="FAD/NAD(P)-binding" evidence="3">
    <location>
        <begin position="7"/>
        <end position="58"/>
    </location>
</feature>
<feature type="non-terminal residue" evidence="4">
    <location>
        <position position="60"/>
    </location>
</feature>
<dbReference type="PANTHER" id="PTHR48105">
    <property type="entry name" value="THIOREDOXIN REDUCTASE 1-RELATED-RELATED"/>
    <property type="match status" value="1"/>
</dbReference>
<accession>A0A831WPL0</accession>
<proteinExistence type="predicted"/>
<sequence>MEHAIRDVVVMGTGPAGLTAALYTARANLDPLVIDGAQPGGQLMITSEIENFPGFPEGIR</sequence>
<evidence type="ECO:0000259" key="3">
    <source>
        <dbReference type="Pfam" id="PF07992"/>
    </source>
</evidence>
<name>A0A831WPL0_PROAE</name>
<dbReference type="Pfam" id="PF07992">
    <property type="entry name" value="Pyr_redox_2"/>
    <property type="match status" value="1"/>
</dbReference>
<evidence type="ECO:0000256" key="2">
    <source>
        <dbReference type="ARBA" id="ARBA00023002"/>
    </source>
</evidence>
<dbReference type="EMBL" id="DSBW01000159">
    <property type="protein sequence ID" value="HED31462.1"/>
    <property type="molecule type" value="Genomic_DNA"/>
</dbReference>
<gene>
    <name evidence="4" type="ORF">ENN50_07255</name>
</gene>
<dbReference type="PRINTS" id="PR00469">
    <property type="entry name" value="PNDRDTASEII"/>
</dbReference>
<evidence type="ECO:0000256" key="1">
    <source>
        <dbReference type="ARBA" id="ARBA00022630"/>
    </source>
</evidence>
<dbReference type="InterPro" id="IPR050097">
    <property type="entry name" value="Ferredoxin-NADP_redctase_2"/>
</dbReference>
<dbReference type="InterPro" id="IPR036188">
    <property type="entry name" value="FAD/NAD-bd_sf"/>
</dbReference>
<evidence type="ECO:0000313" key="4">
    <source>
        <dbReference type="EMBL" id="HED31462.1"/>
    </source>
</evidence>
<dbReference type="SUPFAM" id="SSF51905">
    <property type="entry name" value="FAD/NAD(P)-binding domain"/>
    <property type="match status" value="1"/>
</dbReference>
<dbReference type="Gene3D" id="3.50.50.60">
    <property type="entry name" value="FAD/NAD(P)-binding domain"/>
    <property type="match status" value="1"/>
</dbReference>